<reference evidence="2" key="2">
    <citation type="submission" date="2020-10" db="EMBL/GenBank/DDBJ databases">
        <authorList>
            <person name="Peck L.D."/>
            <person name="Nowell R.W."/>
            <person name="Flood J."/>
            <person name="Ryan M.J."/>
            <person name="Barraclough T.G."/>
        </authorList>
    </citation>
    <scope>NUCLEOTIDE SEQUENCE</scope>
    <source>
        <strain evidence="2">IMI 127659i</strain>
    </source>
</reference>
<evidence type="ECO:0000256" key="1">
    <source>
        <dbReference type="SAM" id="MobiDB-lite"/>
    </source>
</evidence>
<dbReference type="Gene3D" id="1.10.150.520">
    <property type="match status" value="1"/>
</dbReference>
<feature type="region of interest" description="Disordered" evidence="1">
    <location>
        <begin position="508"/>
        <end position="549"/>
    </location>
</feature>
<accession>A0A9P7I0N2</accession>
<dbReference type="InterPro" id="IPR036412">
    <property type="entry name" value="HAD-like_sf"/>
</dbReference>
<feature type="compositionally biased region" description="Basic and acidic residues" evidence="1">
    <location>
        <begin position="363"/>
        <end position="382"/>
    </location>
</feature>
<sequence>MSSQPSSSKEAMTLDPQPPPEKLANNLQGSKVIFFTLDALFDRDRATESGLNRFRELNPELRSIPMGELKRAYHAAMAAAYLQHVRNQLHGPHPGGFPPNQNPHGSSDKVSMLFQQLNLNPPSLSERQQMGAEYAAAFSRNSFEVPGASQSLAQLKHLQYAIVVADHGIVWDVVEHLNIWDYINAMVNSEGPLVRKPDPRVFLKALHACRASAKSAVIVGRSVQDDIVGIINAGAEPILFMPGYKHTATHVRGKRVQVVRTLHELVSEVQRRPENSHLVPAQHRQLPPVPPFPTRPPMVDAPQNQGRPDDQNGRASSHHLYGNPSPCRHSASDPRPVEDRHASQYWDRTRPSPIPSQQGPSHETPRTYKPPDRDYSTRHYERNASLAPPLTRASSKRSLDESLFDHDHVHSSSRVRRHDQGYTYADAASENYDSARSSSPGSSTQSYSTPPPPPATELMRHSGDGSGRSHPKSSPTAYRTRSPAPPPPLPWIRLFPLTEDYGISFPNHAGNRDQPCSRCDGHGHGTSKKMYTMQEVDQVSETDEEEVQW</sequence>
<name>A0A9P7I0N2_9HYPO</name>
<organism evidence="2 3">
    <name type="scientific">Fusarium xylarioides</name>
    <dbReference type="NCBI Taxonomy" id="221167"/>
    <lineage>
        <taxon>Eukaryota</taxon>
        <taxon>Fungi</taxon>
        <taxon>Dikarya</taxon>
        <taxon>Ascomycota</taxon>
        <taxon>Pezizomycotina</taxon>
        <taxon>Sordariomycetes</taxon>
        <taxon>Hypocreomycetidae</taxon>
        <taxon>Hypocreales</taxon>
        <taxon>Nectriaceae</taxon>
        <taxon>Fusarium</taxon>
        <taxon>Fusarium fujikuroi species complex</taxon>
    </lineage>
</organism>
<dbReference type="InterPro" id="IPR041492">
    <property type="entry name" value="HAD_2"/>
</dbReference>
<reference evidence="2" key="1">
    <citation type="journal article" date="2020" name="bioRxiv">
        <title>Historical genomics reveals the evolutionary mechanisms behind multiple outbreaks of the host-specific coffee wilt pathogen Fusarium xylarioides.</title>
        <authorList>
            <person name="Peck D."/>
            <person name="Nowell R.W."/>
            <person name="Flood J."/>
            <person name="Ryan M.J."/>
            <person name="Barraclough T.G."/>
        </authorList>
    </citation>
    <scope>NUCLEOTIDE SEQUENCE</scope>
    <source>
        <strain evidence="2">IMI 127659i</strain>
    </source>
</reference>
<evidence type="ECO:0000313" key="2">
    <source>
        <dbReference type="EMBL" id="KAG5770603.1"/>
    </source>
</evidence>
<dbReference type="Gene3D" id="3.40.50.1000">
    <property type="entry name" value="HAD superfamily/HAD-like"/>
    <property type="match status" value="1"/>
</dbReference>
<feature type="compositionally biased region" description="Acidic residues" evidence="1">
    <location>
        <begin position="538"/>
        <end position="549"/>
    </location>
</feature>
<dbReference type="Pfam" id="PF13419">
    <property type="entry name" value="HAD_2"/>
    <property type="match status" value="1"/>
</dbReference>
<dbReference type="AlphaFoldDB" id="A0A9P7I0N2"/>
<keyword evidence="3" id="KW-1185">Reference proteome</keyword>
<feature type="region of interest" description="Disordered" evidence="1">
    <location>
        <begin position="1"/>
        <end position="25"/>
    </location>
</feature>
<dbReference type="SUPFAM" id="SSF56784">
    <property type="entry name" value="HAD-like"/>
    <property type="match status" value="1"/>
</dbReference>
<feature type="compositionally biased region" description="Low complexity" evidence="1">
    <location>
        <begin position="437"/>
        <end position="448"/>
    </location>
</feature>
<evidence type="ECO:0000313" key="3">
    <source>
        <dbReference type="Proteomes" id="UP000750502"/>
    </source>
</evidence>
<gene>
    <name evidence="2" type="ORF">H9Q72_002593</name>
</gene>
<dbReference type="Proteomes" id="UP000750502">
    <property type="component" value="Unassembled WGS sequence"/>
</dbReference>
<protein>
    <submittedName>
        <fullName evidence="2">Uncharacterized protein</fullName>
    </submittedName>
</protein>
<proteinExistence type="predicted"/>
<feature type="compositionally biased region" description="Pro residues" evidence="1">
    <location>
        <begin position="287"/>
        <end position="296"/>
    </location>
</feature>
<feature type="compositionally biased region" description="Basic and acidic residues" evidence="1">
    <location>
        <begin position="330"/>
        <end position="350"/>
    </location>
</feature>
<dbReference type="EMBL" id="JADFTT010000054">
    <property type="protein sequence ID" value="KAG5770603.1"/>
    <property type="molecule type" value="Genomic_DNA"/>
</dbReference>
<dbReference type="InterPro" id="IPR023214">
    <property type="entry name" value="HAD_sf"/>
</dbReference>
<feature type="region of interest" description="Disordered" evidence="1">
    <location>
        <begin position="88"/>
        <end position="108"/>
    </location>
</feature>
<dbReference type="OrthoDB" id="444127at2759"/>
<comment type="caution">
    <text evidence="2">The sequence shown here is derived from an EMBL/GenBank/DDBJ whole genome shotgun (WGS) entry which is preliminary data.</text>
</comment>
<feature type="compositionally biased region" description="Polar residues" evidence="1">
    <location>
        <begin position="1"/>
        <end position="10"/>
    </location>
</feature>
<feature type="region of interest" description="Disordered" evidence="1">
    <location>
        <begin position="273"/>
        <end position="491"/>
    </location>
</feature>
<feature type="compositionally biased region" description="Basic and acidic residues" evidence="1">
    <location>
        <begin position="397"/>
        <end position="410"/>
    </location>
</feature>